<organism evidence="1 2">
    <name type="scientific">Romanomermis culicivorax</name>
    <name type="common">Nematode worm</name>
    <dbReference type="NCBI Taxonomy" id="13658"/>
    <lineage>
        <taxon>Eukaryota</taxon>
        <taxon>Metazoa</taxon>
        <taxon>Ecdysozoa</taxon>
        <taxon>Nematoda</taxon>
        <taxon>Enoplea</taxon>
        <taxon>Dorylaimia</taxon>
        <taxon>Mermithida</taxon>
        <taxon>Mermithoidea</taxon>
        <taxon>Mermithidae</taxon>
        <taxon>Romanomermis</taxon>
    </lineage>
</organism>
<reference evidence="2" key="1">
    <citation type="submission" date="2022-11" db="UniProtKB">
        <authorList>
            <consortium name="WormBaseParasite"/>
        </authorList>
    </citation>
    <scope>IDENTIFICATION</scope>
</reference>
<dbReference type="WBParaSite" id="nRc.2.0.1.t39432-RA">
    <property type="protein sequence ID" value="nRc.2.0.1.t39432-RA"/>
    <property type="gene ID" value="nRc.2.0.1.g39432"/>
</dbReference>
<protein>
    <submittedName>
        <fullName evidence="2">Uncharacterized protein</fullName>
    </submittedName>
</protein>
<dbReference type="Proteomes" id="UP000887565">
    <property type="component" value="Unplaced"/>
</dbReference>
<evidence type="ECO:0000313" key="1">
    <source>
        <dbReference type="Proteomes" id="UP000887565"/>
    </source>
</evidence>
<name>A0A915KNW5_ROMCU</name>
<dbReference type="AlphaFoldDB" id="A0A915KNW5"/>
<accession>A0A915KNW5</accession>
<evidence type="ECO:0000313" key="2">
    <source>
        <dbReference type="WBParaSite" id="nRc.2.0.1.t39432-RA"/>
    </source>
</evidence>
<sequence length="58" mass="6627">MNYILYCNFAFFSTAKLLMNCKTKLTFLKCVADCTFLTGCINASRTRTEISAPEYLKI</sequence>
<proteinExistence type="predicted"/>
<keyword evidence="1" id="KW-1185">Reference proteome</keyword>